<accession>E3K3R7</accession>
<reference evidence="3" key="2">
    <citation type="journal article" date="2011" name="Proc. Natl. Acad. Sci. U.S.A.">
        <title>Obligate biotrophy features unraveled by the genomic analysis of rust fungi.</title>
        <authorList>
            <person name="Duplessis S."/>
            <person name="Cuomo C.A."/>
            <person name="Lin Y.-C."/>
            <person name="Aerts A."/>
            <person name="Tisserant E."/>
            <person name="Veneault-Fourrey C."/>
            <person name="Joly D.L."/>
            <person name="Hacquard S."/>
            <person name="Amselem J."/>
            <person name="Cantarel B.L."/>
            <person name="Chiu R."/>
            <person name="Coutinho P.M."/>
            <person name="Feau N."/>
            <person name="Field M."/>
            <person name="Frey P."/>
            <person name="Gelhaye E."/>
            <person name="Goldberg J."/>
            <person name="Grabherr M.G."/>
            <person name="Kodira C.D."/>
            <person name="Kohler A."/>
            <person name="Kuees U."/>
            <person name="Lindquist E.A."/>
            <person name="Lucas S.M."/>
            <person name="Mago R."/>
            <person name="Mauceli E."/>
            <person name="Morin E."/>
            <person name="Murat C."/>
            <person name="Pangilinan J.L."/>
            <person name="Park R."/>
            <person name="Pearson M."/>
            <person name="Quesneville H."/>
            <person name="Rouhier N."/>
            <person name="Sakthikumar S."/>
            <person name="Salamov A.A."/>
            <person name="Schmutz J."/>
            <person name="Selles B."/>
            <person name="Shapiro H."/>
            <person name="Tanguay P."/>
            <person name="Tuskan G.A."/>
            <person name="Henrissat B."/>
            <person name="Van de Peer Y."/>
            <person name="Rouze P."/>
            <person name="Ellis J.G."/>
            <person name="Dodds P.N."/>
            <person name="Schein J.E."/>
            <person name="Zhong S."/>
            <person name="Hamelin R.C."/>
            <person name="Grigoriev I.V."/>
            <person name="Szabo L.J."/>
            <person name="Martin F."/>
        </authorList>
    </citation>
    <scope>NUCLEOTIDE SEQUENCE [LARGE SCALE GENOMIC DNA]</scope>
    <source>
        <strain evidence="3">CRL 75-36-700-3 / race SCCL</strain>
    </source>
</reference>
<protein>
    <submittedName>
        <fullName evidence="2">Uncharacterized protein</fullName>
    </submittedName>
</protein>
<feature type="compositionally biased region" description="Polar residues" evidence="1">
    <location>
        <begin position="101"/>
        <end position="112"/>
    </location>
</feature>
<evidence type="ECO:0000313" key="2">
    <source>
        <dbReference type="EMBL" id="EFP78719.2"/>
    </source>
</evidence>
<evidence type="ECO:0000256" key="1">
    <source>
        <dbReference type="SAM" id="MobiDB-lite"/>
    </source>
</evidence>
<feature type="compositionally biased region" description="Polar residues" evidence="1">
    <location>
        <begin position="172"/>
        <end position="194"/>
    </location>
</feature>
<dbReference type="HOGENOM" id="CLU_556842_0_0_1"/>
<organism evidence="2 3">
    <name type="scientific">Puccinia graminis f. sp. tritici (strain CRL 75-36-700-3 / race SCCL)</name>
    <name type="common">Black stem rust fungus</name>
    <dbReference type="NCBI Taxonomy" id="418459"/>
    <lineage>
        <taxon>Eukaryota</taxon>
        <taxon>Fungi</taxon>
        <taxon>Dikarya</taxon>
        <taxon>Basidiomycota</taxon>
        <taxon>Pucciniomycotina</taxon>
        <taxon>Pucciniomycetes</taxon>
        <taxon>Pucciniales</taxon>
        <taxon>Pucciniaceae</taxon>
        <taxon>Puccinia</taxon>
    </lineage>
</organism>
<dbReference type="GeneID" id="10536656"/>
<name>E3K3R7_PUCGT</name>
<reference key="1">
    <citation type="submission" date="2007-01" db="EMBL/GenBank/DDBJ databases">
        <title>The Genome Sequence of Puccinia graminis f. sp. tritici Strain CRL 75-36-700-3.</title>
        <authorList>
            <consortium name="The Broad Institute Genome Sequencing Platform"/>
            <person name="Birren B."/>
            <person name="Lander E."/>
            <person name="Galagan J."/>
            <person name="Nusbaum C."/>
            <person name="Devon K."/>
            <person name="Cuomo C."/>
            <person name="Jaffe D."/>
            <person name="Butler J."/>
            <person name="Alvarez P."/>
            <person name="Gnerre S."/>
            <person name="Grabherr M."/>
            <person name="Mauceli E."/>
            <person name="Brockman W."/>
            <person name="Young S."/>
            <person name="LaButti K."/>
            <person name="Sykes S."/>
            <person name="DeCaprio D."/>
            <person name="Crawford M."/>
            <person name="Koehrsen M."/>
            <person name="Engels R."/>
            <person name="Montgomery P."/>
            <person name="Pearson M."/>
            <person name="Howarth C."/>
            <person name="Larson L."/>
            <person name="White J."/>
            <person name="Zeng Q."/>
            <person name="Kodira C."/>
            <person name="Yandava C."/>
            <person name="Alvarado L."/>
            <person name="O'Leary S."/>
            <person name="Szabo L."/>
            <person name="Dean R."/>
            <person name="Schein J."/>
        </authorList>
    </citation>
    <scope>NUCLEOTIDE SEQUENCE</scope>
    <source>
        <strain>CRL 75-36-700-3</strain>
    </source>
</reference>
<feature type="region of interest" description="Disordered" evidence="1">
    <location>
        <begin position="1"/>
        <end position="65"/>
    </location>
</feature>
<feature type="compositionally biased region" description="Polar residues" evidence="1">
    <location>
        <begin position="7"/>
        <end position="20"/>
    </location>
</feature>
<evidence type="ECO:0000313" key="3">
    <source>
        <dbReference type="Proteomes" id="UP000008783"/>
    </source>
</evidence>
<dbReference type="AlphaFoldDB" id="E3K3R7"/>
<feature type="region of interest" description="Disordered" evidence="1">
    <location>
        <begin position="87"/>
        <end position="221"/>
    </location>
</feature>
<gene>
    <name evidence="2" type="ORF">PGTG_04675</name>
</gene>
<sequence>MSHHSARNNSYCPSDPPNQYRTREGHLNSNPARNQPFTGTGDTPNAQGLPPQTAGHGFTSQYSVSSTPSANQWAAINSDYTPSLGGGGNMLDYDMPPGTNCGDNNPDQTLYSPSGHHIRYSSMPQDRTQAGGGFDRTGNQSGGGFDRTSQVNPASSDPRASFETQAGPIRTQPRTGLSSPSPMSFHTSRSNSSDQTDRSDLPSSLDSNPPPHRVRSINPRALESVQNRLRSMGSHYRLSEDLIQWAQTLLDMPEEERWLMSILISLNSQIPPVPSVQPAAETAIRQILLRPDLQSYVPHKAKKDHVDMSPHGILMGILQQESDGFKQMYLPKDFHKDALYKRALDKLIADILKGEKSNLATMLRIGFGPEDPAIPPPKLPEIIGNARLAYIRSMINLHRLARIAKPNATNLPSFWDEIDEDLKERRKNTSLRNNVFGQLILDKDAQLWDGEKTIHDWTESDQQLPSDEEVQARVELETDGRPAGPAVPNI</sequence>
<dbReference type="VEuPathDB" id="FungiDB:PGTG_04675"/>
<keyword evidence="3" id="KW-1185">Reference proteome</keyword>
<dbReference type="EMBL" id="DS178271">
    <property type="protein sequence ID" value="EFP78719.2"/>
    <property type="molecule type" value="Genomic_DNA"/>
</dbReference>
<feature type="compositionally biased region" description="Polar residues" evidence="1">
    <location>
        <begin position="27"/>
        <end position="46"/>
    </location>
</feature>
<dbReference type="KEGG" id="pgr:PGTG_04675"/>
<dbReference type="Proteomes" id="UP000008783">
    <property type="component" value="Unassembled WGS sequence"/>
</dbReference>
<dbReference type="OrthoDB" id="10410925at2759"/>
<dbReference type="InParanoid" id="E3K3R7"/>
<dbReference type="RefSeq" id="XP_003323138.2">
    <property type="nucleotide sequence ID" value="XM_003323090.2"/>
</dbReference>
<proteinExistence type="predicted"/>
<feature type="compositionally biased region" description="Gly residues" evidence="1">
    <location>
        <begin position="130"/>
        <end position="145"/>
    </location>
</feature>